<accession>A0A9J6GXX8</accession>
<evidence type="ECO:0000313" key="7">
    <source>
        <dbReference type="EMBL" id="KAH9380301.1"/>
    </source>
</evidence>
<reference evidence="7 8" key="1">
    <citation type="journal article" date="2020" name="Cell">
        <title>Large-Scale Comparative Analyses of Tick Genomes Elucidate Their Genetic Diversity and Vector Capacities.</title>
        <authorList>
            <consortium name="Tick Genome and Microbiome Consortium (TIGMIC)"/>
            <person name="Jia N."/>
            <person name="Wang J."/>
            <person name="Shi W."/>
            <person name="Du L."/>
            <person name="Sun Y."/>
            <person name="Zhan W."/>
            <person name="Jiang J.F."/>
            <person name="Wang Q."/>
            <person name="Zhang B."/>
            <person name="Ji P."/>
            <person name="Bell-Sakyi L."/>
            <person name="Cui X.M."/>
            <person name="Yuan T.T."/>
            <person name="Jiang B.G."/>
            <person name="Yang W.F."/>
            <person name="Lam T.T."/>
            <person name="Chang Q.C."/>
            <person name="Ding S.J."/>
            <person name="Wang X.J."/>
            <person name="Zhu J.G."/>
            <person name="Ruan X.D."/>
            <person name="Zhao L."/>
            <person name="Wei J.T."/>
            <person name="Ye R.Z."/>
            <person name="Que T.C."/>
            <person name="Du C.H."/>
            <person name="Zhou Y.H."/>
            <person name="Cheng J.X."/>
            <person name="Dai P.F."/>
            <person name="Guo W.B."/>
            <person name="Han X.H."/>
            <person name="Huang E.J."/>
            <person name="Li L.F."/>
            <person name="Wei W."/>
            <person name="Gao Y.C."/>
            <person name="Liu J.Z."/>
            <person name="Shao H.Z."/>
            <person name="Wang X."/>
            <person name="Wang C.C."/>
            <person name="Yang T.C."/>
            <person name="Huo Q.B."/>
            <person name="Li W."/>
            <person name="Chen H.Y."/>
            <person name="Chen S.E."/>
            <person name="Zhou L.G."/>
            <person name="Ni X.B."/>
            <person name="Tian J.H."/>
            <person name="Sheng Y."/>
            <person name="Liu T."/>
            <person name="Pan Y.S."/>
            <person name="Xia L.Y."/>
            <person name="Li J."/>
            <person name="Zhao F."/>
            <person name="Cao W.C."/>
        </authorList>
    </citation>
    <scope>NUCLEOTIDE SEQUENCE [LARGE SCALE GENOMIC DNA]</scope>
    <source>
        <strain evidence="7">HaeL-2018</strain>
    </source>
</reference>
<dbReference type="EMBL" id="JABSTR010000010">
    <property type="protein sequence ID" value="KAH9380301.1"/>
    <property type="molecule type" value="Genomic_DNA"/>
</dbReference>
<keyword evidence="5 6" id="KW-0472">Membrane</keyword>
<protein>
    <submittedName>
        <fullName evidence="7">Uncharacterized protein</fullName>
    </submittedName>
</protein>
<comment type="caution">
    <text evidence="7">The sequence shown here is derived from an EMBL/GenBank/DDBJ whole genome shotgun (WGS) entry which is preliminary data.</text>
</comment>
<dbReference type="AlphaFoldDB" id="A0A9J6GXX8"/>
<feature type="transmembrane region" description="Helical" evidence="6">
    <location>
        <begin position="53"/>
        <end position="72"/>
    </location>
</feature>
<keyword evidence="4 6" id="KW-1133">Transmembrane helix</keyword>
<evidence type="ECO:0000256" key="2">
    <source>
        <dbReference type="ARBA" id="ARBA00006371"/>
    </source>
</evidence>
<evidence type="ECO:0000313" key="8">
    <source>
        <dbReference type="Proteomes" id="UP000821853"/>
    </source>
</evidence>
<dbReference type="Pfam" id="PF06541">
    <property type="entry name" value="ABC_trans_CmpB"/>
    <property type="match status" value="1"/>
</dbReference>
<keyword evidence="8" id="KW-1185">Reference proteome</keyword>
<comment type="subcellular location">
    <subcellularLocation>
        <location evidence="1">Membrane</location>
        <topology evidence="1">Multi-pass membrane protein</topology>
    </subcellularLocation>
</comment>
<comment type="similarity">
    <text evidence="2">Belongs to the TMEM229 family.</text>
</comment>
<proteinExistence type="inferred from homology"/>
<sequence length="167" mass="19063">MAEAVGGGRSLPVPVKWRPMPLPFRAYIYAIQGYFIEVTFTALYDLLVGTGGMQLRGCSSIWSLFIYSVATLVMERVSTHLRQLGLPLPVIALAHTLWMYAWEFTTGCLLRAIGGCSWDYKHYRYNFAGLVTLEYAPLWFLLGVTFELFYAPNIKRFGWLDNSVSWE</sequence>
<gene>
    <name evidence="7" type="ORF">HPB48_011291</name>
</gene>
<evidence type="ECO:0000256" key="4">
    <source>
        <dbReference type="ARBA" id="ARBA00022989"/>
    </source>
</evidence>
<keyword evidence="3 6" id="KW-0812">Transmembrane</keyword>
<dbReference type="OrthoDB" id="5946847at2759"/>
<organism evidence="7 8">
    <name type="scientific">Haemaphysalis longicornis</name>
    <name type="common">Bush tick</name>
    <dbReference type="NCBI Taxonomy" id="44386"/>
    <lineage>
        <taxon>Eukaryota</taxon>
        <taxon>Metazoa</taxon>
        <taxon>Ecdysozoa</taxon>
        <taxon>Arthropoda</taxon>
        <taxon>Chelicerata</taxon>
        <taxon>Arachnida</taxon>
        <taxon>Acari</taxon>
        <taxon>Parasitiformes</taxon>
        <taxon>Ixodida</taxon>
        <taxon>Ixodoidea</taxon>
        <taxon>Ixodidae</taxon>
        <taxon>Haemaphysalinae</taxon>
        <taxon>Haemaphysalis</taxon>
    </lineage>
</organism>
<dbReference type="OMA" id="DGWSNHR"/>
<evidence type="ECO:0000256" key="6">
    <source>
        <dbReference type="SAM" id="Phobius"/>
    </source>
</evidence>
<evidence type="ECO:0000256" key="3">
    <source>
        <dbReference type="ARBA" id="ARBA00022692"/>
    </source>
</evidence>
<dbReference type="Proteomes" id="UP000821853">
    <property type="component" value="Chromosome 8"/>
</dbReference>
<feature type="transmembrane region" description="Helical" evidence="6">
    <location>
        <begin position="127"/>
        <end position="150"/>
    </location>
</feature>
<dbReference type="PANTHER" id="PTHR31746">
    <property type="entry name" value="TRANSMEMBRANE PROTEIN 229 FAMILY MEMBER"/>
    <property type="match status" value="1"/>
</dbReference>
<dbReference type="PANTHER" id="PTHR31746:SF3">
    <property type="entry name" value="TRANSMEMBRANE PROTEIN 229B"/>
    <property type="match status" value="1"/>
</dbReference>
<name>A0A9J6GXX8_HAELO</name>
<evidence type="ECO:0000256" key="1">
    <source>
        <dbReference type="ARBA" id="ARBA00004141"/>
    </source>
</evidence>
<evidence type="ECO:0000256" key="5">
    <source>
        <dbReference type="ARBA" id="ARBA00023136"/>
    </source>
</evidence>
<dbReference type="VEuPathDB" id="VectorBase:HLOH_055735"/>
<dbReference type="InterPro" id="IPR010540">
    <property type="entry name" value="CmpB_TMEM229"/>
</dbReference>
<dbReference type="GO" id="GO:0016020">
    <property type="term" value="C:membrane"/>
    <property type="evidence" value="ECO:0007669"/>
    <property type="project" value="UniProtKB-SubCell"/>
</dbReference>
<feature type="transmembrane region" description="Helical" evidence="6">
    <location>
        <begin position="26"/>
        <end position="47"/>
    </location>
</feature>